<evidence type="ECO:0000256" key="11">
    <source>
        <dbReference type="ARBA" id="ARBA00023242"/>
    </source>
</evidence>
<feature type="compositionally biased region" description="Polar residues" evidence="15">
    <location>
        <begin position="1283"/>
        <end position="1305"/>
    </location>
</feature>
<dbReference type="InterPro" id="IPR028005">
    <property type="entry name" value="AcTrfase_ESCO_Znf_dom"/>
</dbReference>
<feature type="compositionally biased region" description="Acidic residues" evidence="15">
    <location>
        <begin position="183"/>
        <end position="197"/>
    </location>
</feature>
<keyword evidence="8" id="KW-0862">Zinc</keyword>
<evidence type="ECO:0000256" key="3">
    <source>
        <dbReference type="ARBA" id="ARBA00022679"/>
    </source>
</evidence>
<evidence type="ECO:0000256" key="14">
    <source>
        <dbReference type="SAM" id="Coils"/>
    </source>
</evidence>
<dbReference type="InterPro" id="IPR028009">
    <property type="entry name" value="ESCO_Acetyltransf_dom"/>
</dbReference>
<comment type="similarity">
    <text evidence="2">Belongs to the DNA mismatch repair MutS family.</text>
</comment>
<dbReference type="Gene3D" id="3.40.630.30">
    <property type="match status" value="1"/>
</dbReference>
<evidence type="ECO:0000256" key="9">
    <source>
        <dbReference type="ARBA" id="ARBA00022840"/>
    </source>
</evidence>
<evidence type="ECO:0000256" key="8">
    <source>
        <dbReference type="ARBA" id="ARBA00022833"/>
    </source>
</evidence>
<keyword evidence="4" id="KW-0479">Metal-binding</keyword>
<feature type="compositionally biased region" description="Low complexity" evidence="15">
    <location>
        <begin position="1306"/>
        <end position="1321"/>
    </location>
</feature>
<dbReference type="EMBL" id="CCYA01000258">
    <property type="protein sequence ID" value="CEH15177.1"/>
    <property type="molecule type" value="Genomic_DNA"/>
</dbReference>
<keyword evidence="10" id="KW-0238">DNA-binding</keyword>
<evidence type="ECO:0000256" key="6">
    <source>
        <dbReference type="ARBA" id="ARBA00022763"/>
    </source>
</evidence>
<dbReference type="InterPro" id="IPR027417">
    <property type="entry name" value="P-loop_NTPase"/>
</dbReference>
<evidence type="ECO:0000256" key="2">
    <source>
        <dbReference type="ARBA" id="ARBA00006271"/>
    </source>
</evidence>
<dbReference type="PANTHER" id="PTHR11361">
    <property type="entry name" value="DNA MISMATCH REPAIR PROTEIN MUTS FAMILY MEMBER"/>
    <property type="match status" value="1"/>
</dbReference>
<dbReference type="InterPro" id="IPR007860">
    <property type="entry name" value="DNA_mmatch_repair_MutS_con_dom"/>
</dbReference>
<dbReference type="InterPro" id="IPR036678">
    <property type="entry name" value="MutS_con_dom_sf"/>
</dbReference>
<feature type="region of interest" description="Disordered" evidence="15">
    <location>
        <begin position="288"/>
        <end position="350"/>
    </location>
</feature>
<feature type="compositionally biased region" description="Basic and acidic residues" evidence="15">
    <location>
        <begin position="311"/>
        <end position="327"/>
    </location>
</feature>
<dbReference type="InterPro" id="IPR007695">
    <property type="entry name" value="DNA_mismatch_repair_MutS-lik_N"/>
</dbReference>
<dbReference type="Pfam" id="PF00488">
    <property type="entry name" value="MutS_V"/>
    <property type="match status" value="1"/>
</dbReference>
<evidence type="ECO:0000256" key="4">
    <source>
        <dbReference type="ARBA" id="ARBA00022723"/>
    </source>
</evidence>
<feature type="compositionally biased region" description="Basic residues" evidence="15">
    <location>
        <begin position="203"/>
        <end position="215"/>
    </location>
</feature>
<dbReference type="SUPFAM" id="SSF55271">
    <property type="entry name" value="DNA repair protein MutS, domain I"/>
    <property type="match status" value="1"/>
</dbReference>
<feature type="coiled-coil region" evidence="14">
    <location>
        <begin position="830"/>
        <end position="857"/>
    </location>
</feature>
<evidence type="ECO:0000256" key="12">
    <source>
        <dbReference type="ARBA" id="ARBA00023306"/>
    </source>
</evidence>
<dbReference type="PANTHER" id="PTHR11361:SF148">
    <property type="entry name" value="DNA MISMATCH REPAIR PROTEIN MSH6"/>
    <property type="match status" value="1"/>
</dbReference>
<keyword evidence="13" id="KW-0012">Acyltransferase</keyword>
<dbReference type="FunFam" id="3.40.50.300:FF:001752">
    <property type="entry name" value="DNA mismatch repair protein"/>
    <property type="match status" value="1"/>
</dbReference>
<evidence type="ECO:0000256" key="10">
    <source>
        <dbReference type="ARBA" id="ARBA00023125"/>
    </source>
</evidence>
<evidence type="ECO:0000256" key="13">
    <source>
        <dbReference type="ARBA" id="ARBA00023315"/>
    </source>
</evidence>
<evidence type="ECO:0000256" key="5">
    <source>
        <dbReference type="ARBA" id="ARBA00022741"/>
    </source>
</evidence>
<sequence length="1583" mass="172532">MAGQKTLLSMWAKKPSAASSSASSSTPAPSLKGTNSATQRAVQVKDAAPSRPAKAASPSSASTVRSAPLPNKRAAHSPVESTKKAKRDKERESMDNALSTPPVSVSPQQRPAKPAPAHSSPMTAPPSSRQASESPMKKSRSSLSKKAKAMVTSTQDDLDEDMEDIIGPTRRRTAQKRPAYFESDSEEQGNASDSEDAFEPKRSVKPARNGKKRKSSGADDDWLVDDGAIEQESDAASVSDAAVESEDEPVPRKRNNTNASSSKIAAASSSKGSGVQADAMQAFKMGSLGSASPANGRPSGMQKSSSMSHLTKAERRVLDERKKKAENEQAYSFLRDLRDKDGNRPGDAEYDPRTLYIPNGAWKDFTPFEKQFWEIKQKHWDTVLFFQKGKFYELYEEDALIGHREFDLKLTDRVKMKMVGVPEGSFEQFANKFLALGYKVGRVDQCETAVAKGMRVGEKSRGGGSEIVRRELRHVLTGGTIVDSACLPDDMGSYCVAIKETEAVPGQPIFGVCVLDAATAEFRLSEFEDDVSRTKLETMLRSLRLRELLHEKAGLSQRTLRILRNTLPSSCQVTMLKSGTEYLDHDAAMERLEQLFGSSADSHEAWPEAITSMLDRDTAMSALGGMLWYLEQLNLDQDLCSSKNFDIFDPLKNNGCLVLDAQSLSHLNVLSNEQGNDVGTLHKLLNRCVTPFGKRLFKIWLVAPLCERRALEARHDAVDDFLSSPDFQDVFDKAAKKLPDIERIMPRIHAGKCKPMDFTRVLTALSELDGLIERLLQETQHFSSTTIGSLLRGIPQVSPIAQRLQDMFALKDDGAFIPRTGVFQDFDDAQDAESAILDQLERELARAAKTVKLERRVVKWKHVGTNEIFQVEVPAKTAVPKEWSIVSQTKDSKRWYPPAVRQLVQELKESRETLLASLKLFHAQLFEAFSEDTAVFTAAVKGLAELDCLLSLSKASYALGSPACRPQFIDCETASVDFKDLRHPCMSTNTGLDFIANDVALGDRHEEVVILTGGNMAGKSTTARTAATAVILAQLGCRVPASSAVISPVDRIASRMGANDQIFRNNSTFMVEMLEASRIIRECTPRSLVIMDELGRGTSTFDGHAIAFAVLHHLVGRTRCLSFFLTHYTSLAHDFDAYPGVANKHMQVVVDDENREVVFTYRLVPGIAESSYGTQVAALAGVPHNICDRAMQVSKEFSEASKALQAQRTHSRISVALLADFAHLVKRISSDDTEDLSRQLGIIKAQARSLSLATASSSDLPKASEQSREVAAKAHDQRLHAQVPSSPNTPFQAGGWSSPQSNENRPSSPATSISGSSEPSSVAKVTSSPCHRTSSKKQPLAVRPQEQMVLDLGQRIQSTCRECEMSFDRSDVNDVALHTKYHERMTRGVEWSTKLVDAGEECGSVNIPPAIAKKLKAGSNEVQLLSYSLASNTNAMLNRKIEEVCKCVDEALGAARLADQARKEGKLLVGVSKSGRVLGAAVVGPCPPNDDPAEARSPPLAVHRIHVLHPARRAGLGVALLDAALAGAVYGMSTASIERMCGGRAGTTAFSQPTQAGRKLAEAWIKRGGSKASHLLICAESPA</sequence>
<feature type="compositionally biased region" description="Basic and acidic residues" evidence="15">
    <location>
        <begin position="335"/>
        <end position="350"/>
    </location>
</feature>
<keyword evidence="5" id="KW-0547">Nucleotide-binding</keyword>
<dbReference type="GO" id="GO:0006298">
    <property type="term" value="P:mismatch repair"/>
    <property type="evidence" value="ECO:0007669"/>
    <property type="project" value="InterPro"/>
</dbReference>
<dbReference type="Gene3D" id="1.10.1420.10">
    <property type="match status" value="2"/>
</dbReference>
<dbReference type="Gene3D" id="3.30.420.110">
    <property type="entry name" value="MutS, connector domain"/>
    <property type="match status" value="1"/>
</dbReference>
<feature type="compositionally biased region" description="Basic and acidic residues" evidence="15">
    <location>
        <begin position="1265"/>
        <end position="1279"/>
    </location>
</feature>
<feature type="compositionally biased region" description="Low complexity" evidence="15">
    <location>
        <begin position="47"/>
        <end position="62"/>
    </location>
</feature>
<dbReference type="Proteomes" id="UP000054845">
    <property type="component" value="Unassembled WGS sequence"/>
</dbReference>
<feature type="compositionally biased region" description="Polar residues" evidence="15">
    <location>
        <begin position="1323"/>
        <end position="1332"/>
    </location>
</feature>
<proteinExistence type="inferred from homology"/>
<dbReference type="InterPro" id="IPR016151">
    <property type="entry name" value="DNA_mismatch_repair_MutS_N"/>
</dbReference>
<feature type="compositionally biased region" description="Polar residues" evidence="15">
    <location>
        <begin position="120"/>
        <end position="130"/>
    </location>
</feature>
<comment type="subcellular location">
    <subcellularLocation>
        <location evidence="1">Nucleus</location>
    </subcellularLocation>
</comment>
<dbReference type="NCBIfam" id="NF003810">
    <property type="entry name" value="PRK05399.1"/>
    <property type="match status" value="1"/>
</dbReference>
<keyword evidence="7" id="KW-0863">Zinc-finger</keyword>
<dbReference type="InterPro" id="IPR000432">
    <property type="entry name" value="DNA_mismatch_repair_MutS_C"/>
</dbReference>
<feature type="compositionally biased region" description="Acidic residues" evidence="15">
    <location>
        <begin position="218"/>
        <end position="233"/>
    </location>
</feature>
<dbReference type="Gene3D" id="3.40.50.300">
    <property type="entry name" value="P-loop containing nucleotide triphosphate hydrolases"/>
    <property type="match status" value="1"/>
</dbReference>
<evidence type="ECO:0000256" key="15">
    <source>
        <dbReference type="SAM" id="MobiDB-lite"/>
    </source>
</evidence>
<keyword evidence="6" id="KW-0227">DNA damage</keyword>
<keyword evidence="11" id="KW-0539">Nucleus</keyword>
<dbReference type="FunFam" id="3.40.1170.10:FF:000002">
    <property type="entry name" value="DNA mismatch repair protein"/>
    <property type="match status" value="1"/>
</dbReference>
<evidence type="ECO:0000259" key="16">
    <source>
        <dbReference type="PROSITE" id="PS00486"/>
    </source>
</evidence>
<dbReference type="Gene3D" id="3.40.1170.10">
    <property type="entry name" value="DNA repair protein MutS, domain I"/>
    <property type="match status" value="1"/>
</dbReference>
<keyword evidence="14" id="KW-0175">Coiled coil</keyword>
<dbReference type="Pfam" id="PF05188">
    <property type="entry name" value="MutS_II"/>
    <property type="match status" value="1"/>
</dbReference>
<dbReference type="InterPro" id="IPR045076">
    <property type="entry name" value="MutS"/>
</dbReference>
<feature type="compositionally biased region" description="Low complexity" evidence="15">
    <location>
        <begin position="259"/>
        <end position="274"/>
    </location>
</feature>
<dbReference type="SUPFAM" id="SSF53150">
    <property type="entry name" value="DNA repair protein MutS, domain II"/>
    <property type="match status" value="1"/>
</dbReference>
<accession>A0A0P1BGU2</accession>
<dbReference type="GO" id="GO:0032301">
    <property type="term" value="C:MutSalpha complex"/>
    <property type="evidence" value="ECO:0007669"/>
    <property type="project" value="TreeGrafter"/>
</dbReference>
<keyword evidence="12" id="KW-0131">Cell cycle</keyword>
<evidence type="ECO:0000313" key="18">
    <source>
        <dbReference type="Proteomes" id="UP000054845"/>
    </source>
</evidence>
<feature type="domain" description="DNA mismatch repair proteins mutS family" evidence="16">
    <location>
        <begin position="1087"/>
        <end position="1103"/>
    </location>
</feature>
<dbReference type="GO" id="GO:0140664">
    <property type="term" value="F:ATP-dependent DNA damage sensor activity"/>
    <property type="evidence" value="ECO:0007669"/>
    <property type="project" value="InterPro"/>
</dbReference>
<dbReference type="GO" id="GO:0016746">
    <property type="term" value="F:acyltransferase activity"/>
    <property type="evidence" value="ECO:0007669"/>
    <property type="project" value="UniProtKB-KW"/>
</dbReference>
<dbReference type="GO" id="GO:0030983">
    <property type="term" value="F:mismatched DNA binding"/>
    <property type="evidence" value="ECO:0007669"/>
    <property type="project" value="InterPro"/>
</dbReference>
<dbReference type="InterPro" id="IPR036187">
    <property type="entry name" value="DNA_mismatch_repair_MutS_sf"/>
</dbReference>
<dbReference type="Pfam" id="PF13878">
    <property type="entry name" value="zf-C2H2_3"/>
    <property type="match status" value="1"/>
</dbReference>
<dbReference type="SMART" id="SM00533">
    <property type="entry name" value="MUTSd"/>
    <property type="match status" value="1"/>
</dbReference>
<dbReference type="Pfam" id="PF13880">
    <property type="entry name" value="Acetyltransf_13"/>
    <property type="match status" value="1"/>
</dbReference>
<dbReference type="InterPro" id="IPR007696">
    <property type="entry name" value="DNA_mismatch_repair_MutS_core"/>
</dbReference>
<keyword evidence="18" id="KW-1185">Reference proteome</keyword>
<dbReference type="SUPFAM" id="SSF48334">
    <property type="entry name" value="DNA repair protein MutS, domain III"/>
    <property type="match status" value="1"/>
</dbReference>
<evidence type="ECO:0000256" key="1">
    <source>
        <dbReference type="ARBA" id="ARBA00004123"/>
    </source>
</evidence>
<dbReference type="SMART" id="SM00534">
    <property type="entry name" value="MUTSac"/>
    <property type="match status" value="1"/>
</dbReference>
<dbReference type="STRING" id="401625.A0A0P1BGU2"/>
<keyword evidence="3" id="KW-0808">Transferase</keyword>
<dbReference type="GO" id="GO:0005524">
    <property type="term" value="F:ATP binding"/>
    <property type="evidence" value="ECO:0007669"/>
    <property type="project" value="UniProtKB-KW"/>
</dbReference>
<evidence type="ECO:0000256" key="7">
    <source>
        <dbReference type="ARBA" id="ARBA00022771"/>
    </source>
</evidence>
<organism evidence="17 18">
    <name type="scientific">Ceraceosorus bombacis</name>
    <dbReference type="NCBI Taxonomy" id="401625"/>
    <lineage>
        <taxon>Eukaryota</taxon>
        <taxon>Fungi</taxon>
        <taxon>Dikarya</taxon>
        <taxon>Basidiomycota</taxon>
        <taxon>Ustilaginomycotina</taxon>
        <taxon>Exobasidiomycetes</taxon>
        <taxon>Ceraceosorales</taxon>
        <taxon>Ceraceosoraceae</taxon>
        <taxon>Ceraceosorus</taxon>
    </lineage>
</organism>
<dbReference type="Pfam" id="PF05192">
    <property type="entry name" value="MutS_III"/>
    <property type="match status" value="1"/>
</dbReference>
<feature type="compositionally biased region" description="Polar residues" evidence="15">
    <location>
        <begin position="32"/>
        <end position="41"/>
    </location>
</feature>
<dbReference type="FunFam" id="3.30.420.110:FF:000013">
    <property type="entry name" value="DNA mismatch repair protein"/>
    <property type="match status" value="1"/>
</dbReference>
<feature type="compositionally biased region" description="Basic residues" evidence="15">
    <location>
        <begin position="137"/>
        <end position="148"/>
    </location>
</feature>
<protein>
    <submittedName>
        <fullName evidence="17">Dna mismatch repair protein msh6</fullName>
    </submittedName>
</protein>
<keyword evidence="9" id="KW-0067">ATP-binding</keyword>
<dbReference type="SUPFAM" id="SSF52540">
    <property type="entry name" value="P-loop containing nucleoside triphosphate hydrolases"/>
    <property type="match status" value="1"/>
</dbReference>
<feature type="compositionally biased region" description="Polar residues" evidence="15">
    <location>
        <begin position="96"/>
        <end position="109"/>
    </location>
</feature>
<dbReference type="OrthoDB" id="121051at2759"/>
<feature type="region of interest" description="Disordered" evidence="15">
    <location>
        <begin position="1"/>
        <end position="276"/>
    </location>
</feature>
<feature type="compositionally biased region" description="Basic and acidic residues" evidence="15">
    <location>
        <begin position="81"/>
        <end position="94"/>
    </location>
</feature>
<dbReference type="Pfam" id="PF01624">
    <property type="entry name" value="MutS_I"/>
    <property type="match status" value="1"/>
</dbReference>
<name>A0A0P1BGU2_9BASI</name>
<evidence type="ECO:0000313" key="17">
    <source>
        <dbReference type="EMBL" id="CEH15177.1"/>
    </source>
</evidence>
<dbReference type="PROSITE" id="PS00486">
    <property type="entry name" value="DNA_MISMATCH_REPAIR_2"/>
    <property type="match status" value="1"/>
</dbReference>
<dbReference type="GO" id="GO:0008270">
    <property type="term" value="F:zinc ion binding"/>
    <property type="evidence" value="ECO:0007669"/>
    <property type="project" value="UniProtKB-KW"/>
</dbReference>
<feature type="compositionally biased region" description="Low complexity" evidence="15">
    <location>
        <begin position="15"/>
        <end position="30"/>
    </location>
</feature>
<feature type="region of interest" description="Disordered" evidence="15">
    <location>
        <begin position="1254"/>
        <end position="1344"/>
    </location>
</feature>
<reference evidence="18" key="1">
    <citation type="submission" date="2014-09" db="EMBL/GenBank/DDBJ databases">
        <authorList>
            <person name="Sharma Rahul"/>
            <person name="Thines Marco"/>
        </authorList>
    </citation>
    <scope>NUCLEOTIDE SEQUENCE [LARGE SCALE GENOMIC DNA]</scope>
</reference>